<dbReference type="AlphaFoldDB" id="A0A431VU76"/>
<dbReference type="RefSeq" id="WP_126410659.1">
    <property type="nucleotide sequence ID" value="NZ_RXNT01000022.1"/>
</dbReference>
<keyword evidence="2" id="KW-1185">Reference proteome</keyword>
<organism evidence="1 2">
    <name type="scientific">Bacillus yapensis</name>
    <dbReference type="NCBI Taxonomy" id="2492960"/>
    <lineage>
        <taxon>Bacteria</taxon>
        <taxon>Bacillati</taxon>
        <taxon>Bacillota</taxon>
        <taxon>Bacilli</taxon>
        <taxon>Bacillales</taxon>
        <taxon>Bacillaceae</taxon>
        <taxon>Bacillus</taxon>
    </lineage>
</organism>
<reference evidence="1 2" key="1">
    <citation type="submission" date="2018-12" db="EMBL/GenBank/DDBJ databases">
        <title>Bacillus yapensis draft genome sequence.</title>
        <authorList>
            <person name="Yu L."/>
            <person name="Xu X."/>
            <person name="Tang X."/>
        </authorList>
    </citation>
    <scope>NUCLEOTIDE SEQUENCE [LARGE SCALE GENOMIC DNA]</scope>
    <source>
        <strain evidence="1 2">XXST-01</strain>
    </source>
</reference>
<evidence type="ECO:0000313" key="2">
    <source>
        <dbReference type="Proteomes" id="UP000271374"/>
    </source>
</evidence>
<proteinExistence type="predicted"/>
<dbReference type="EMBL" id="RXNT01000022">
    <property type="protein sequence ID" value="RTR26713.1"/>
    <property type="molecule type" value="Genomic_DNA"/>
</dbReference>
<dbReference type="OrthoDB" id="6984450at2"/>
<accession>A0A431VU76</accession>
<name>A0A431VU76_9BACI</name>
<comment type="caution">
    <text evidence="1">The sequence shown here is derived from an EMBL/GenBank/DDBJ whole genome shotgun (WGS) entry which is preliminary data.</text>
</comment>
<evidence type="ECO:0000313" key="1">
    <source>
        <dbReference type="EMBL" id="RTR26713.1"/>
    </source>
</evidence>
<sequence>MLTLNQEIISESLNKVGPGLEKYIRIQTMFYNVNVNKSEEFQRIYNGYYRMRQRPRAFYDTYYEFLEKSKVTEPSFESTLKYLYNELGRVEASFASKLVATVNPSKPVWDSVVLKNLRISPPSYYDKNRMKKIIDKYNSIEEWYITFLTSEEGRLAVKLFDEKFNNKELTSLKKLDLILWQIRS</sequence>
<protein>
    <submittedName>
        <fullName evidence="1">Uncharacterized protein</fullName>
    </submittedName>
</protein>
<dbReference type="Proteomes" id="UP000271374">
    <property type="component" value="Unassembled WGS sequence"/>
</dbReference>
<gene>
    <name evidence="1" type="ORF">EKG37_20620</name>
</gene>